<keyword evidence="3" id="KW-1185">Reference proteome</keyword>
<evidence type="ECO:0000256" key="1">
    <source>
        <dbReference type="SAM" id="MobiDB-lite"/>
    </source>
</evidence>
<reference evidence="2 3" key="1">
    <citation type="submission" date="2023-03" db="EMBL/GenBank/DDBJ databases">
        <title>Isolation and description of six Streptomyces strains from soil environments, able to metabolize different microbial glucans.</title>
        <authorList>
            <person name="Widen T."/>
            <person name="Larsbrink J."/>
        </authorList>
    </citation>
    <scope>NUCLEOTIDE SEQUENCE [LARGE SCALE GENOMIC DNA]</scope>
    <source>
        <strain evidence="2 3">Alt2</strain>
        <plasmid evidence="2 3">unnamed1</plasmid>
    </source>
</reference>
<dbReference type="RefSeq" id="WP_306106366.1">
    <property type="nucleotide sequence ID" value="NZ_CP120989.1"/>
</dbReference>
<evidence type="ECO:0000313" key="3">
    <source>
        <dbReference type="Proteomes" id="UP001235744"/>
    </source>
</evidence>
<feature type="region of interest" description="Disordered" evidence="1">
    <location>
        <begin position="1"/>
        <end position="23"/>
    </location>
</feature>
<feature type="region of interest" description="Disordered" evidence="1">
    <location>
        <begin position="611"/>
        <end position="678"/>
    </location>
</feature>
<gene>
    <name evidence="2" type="ORF">P8A19_41795</name>
</gene>
<evidence type="ECO:0000313" key="2">
    <source>
        <dbReference type="EMBL" id="WLQ62011.1"/>
    </source>
</evidence>
<dbReference type="EMBL" id="CP120989">
    <property type="protein sequence ID" value="WLQ62011.1"/>
    <property type="molecule type" value="Genomic_DNA"/>
</dbReference>
<feature type="compositionally biased region" description="Pro residues" evidence="1">
    <location>
        <begin position="625"/>
        <end position="639"/>
    </location>
</feature>
<proteinExistence type="predicted"/>
<name>A0ABY9J7R9_9ACTN</name>
<feature type="compositionally biased region" description="Polar residues" evidence="1">
    <location>
        <begin position="840"/>
        <end position="853"/>
    </location>
</feature>
<dbReference type="Proteomes" id="UP001235744">
    <property type="component" value="Plasmid unnamed1"/>
</dbReference>
<sequence length="912" mass="98609">MSEYTSQSADESDRALVPPLGSPERAEALRIGEALLTDDGQVTDTPQAKTIAIGRLARRIQTPTPELVLAAMGLSVGSDLAAHLGSPQHVVVPHNARYPSMGVDVLHVDELGPAGAVRMDSPEAELLVRMVAVSELMGAWSYGSNNNVRVLALQEAAAEEFGITDALEWHLDPKTASAVQMELSYNRDALRHFLRTQHQMTQEVLAARGITEVIAYRALSWPEGTEQPLWVSGDNVGAIVQARERPLSSWSADRQVVADWLEQRTGRGVIVASRQRAAEVLSLPTTGMGFLGQMEWVAMPGDYRVTLDGIVSHLAPPEPGTQTAAAGVSLGAPALASTTPQAARTQPDSDTRQWQPLSITDQLDPAEPLDAQILGILAGTQPAPPWWPQDQTGYVLAQRDLDFLGINPVQIKWMVTGEAPMGMTPALYGQFSAHMLTALGHDGVDPADVDIRIKGSGAGFYAGIHKILPGPQDLAHDVQALRRLHTWFGEDSRPLARPFDAMWRLGLESEPSDFDLDINSTALVRAAREYWRANHSHRYPGDFMGGHGYLDKATVLGTLPALADWARTWETTLGRPISLGVFESSGPFDATQLGRALSSHFKDTDWIIHSPDRPEAWRTPRSRIAPPPADPSQPPPRPRPAAAAARAKSTTVRKPRPPQNGPATSNERSTDGRWRSAPAAVQALQRERGLPLQATDAQSWLSRYQQVIVTFAGEGRVDEASSGVLQRLTADADAVAAMAYVDPSSPSRSAHEAAQRLLRGLASGPLPAGQPLPLLFQTDEEIAQRRLHLTAAVQSAESAAQRAGSQMGSLVQLLTDQGAPPETVSRARNSLREDQEHAQQRGTKLQHQLSQVGAEQERRRQLPGAHRQAETGIRAQLHAARPVLAQQPPHQTAAGPRLAGPQHPGPRQGLSQ</sequence>
<organism evidence="2 3">
    <name type="scientific">Streptomyces poriferorum</name>
    <dbReference type="NCBI Taxonomy" id="2798799"/>
    <lineage>
        <taxon>Bacteria</taxon>
        <taxon>Bacillati</taxon>
        <taxon>Actinomycetota</taxon>
        <taxon>Actinomycetes</taxon>
        <taxon>Kitasatosporales</taxon>
        <taxon>Streptomycetaceae</taxon>
        <taxon>Streptomyces</taxon>
    </lineage>
</organism>
<feature type="compositionally biased region" description="Polar residues" evidence="1">
    <location>
        <begin position="336"/>
        <end position="354"/>
    </location>
</feature>
<geneLocation type="plasmid" evidence="2 3">
    <name>unnamed1</name>
</geneLocation>
<protein>
    <submittedName>
        <fullName evidence="2">Uncharacterized protein</fullName>
    </submittedName>
</protein>
<feature type="region of interest" description="Disordered" evidence="1">
    <location>
        <begin position="816"/>
        <end position="912"/>
    </location>
</feature>
<feature type="compositionally biased region" description="Basic and acidic residues" evidence="1">
    <location>
        <begin position="830"/>
        <end position="839"/>
    </location>
</feature>
<accession>A0ABY9J7R9</accession>
<keyword evidence="2" id="KW-0614">Plasmid</keyword>
<feature type="region of interest" description="Disordered" evidence="1">
    <location>
        <begin position="335"/>
        <end position="354"/>
    </location>
</feature>